<evidence type="ECO:0000313" key="4">
    <source>
        <dbReference type="Proteomes" id="UP000091918"/>
    </source>
</evidence>
<accession>A0A1B7P6P3</accession>
<reference evidence="3 4" key="1">
    <citation type="submission" date="2015-07" db="EMBL/GenBank/DDBJ databases">
        <title>Emmonsia species relationships and genome sequence.</title>
        <authorList>
            <person name="Cuomo C.A."/>
            <person name="Schwartz I.S."/>
            <person name="Kenyon C."/>
            <person name="de Hoog G.S."/>
            <person name="Govender N.P."/>
            <person name="Botha A."/>
            <person name="Moreno L."/>
            <person name="de Vries M."/>
            <person name="Munoz J.F."/>
            <person name="Stielow J.B."/>
        </authorList>
    </citation>
    <scope>NUCLEOTIDE SEQUENCE [LARGE SCALE GENOMIC DNA]</scope>
    <source>
        <strain evidence="3 4">CBS 136260</strain>
    </source>
</reference>
<dbReference type="AlphaFoldDB" id="A0A1B7P6P3"/>
<dbReference type="STRING" id="1658172.A0A1B7P6P3"/>
<evidence type="ECO:0000313" key="3">
    <source>
        <dbReference type="EMBL" id="OAX84681.1"/>
    </source>
</evidence>
<evidence type="ECO:0008006" key="5">
    <source>
        <dbReference type="Google" id="ProtNLM"/>
    </source>
</evidence>
<feature type="signal peptide" evidence="2">
    <location>
        <begin position="1"/>
        <end position="18"/>
    </location>
</feature>
<gene>
    <name evidence="3" type="ORF">ACJ72_00947</name>
</gene>
<feature type="compositionally biased region" description="Low complexity" evidence="1">
    <location>
        <begin position="111"/>
        <end position="154"/>
    </location>
</feature>
<proteinExistence type="predicted"/>
<dbReference type="EMBL" id="LGUA01000057">
    <property type="protein sequence ID" value="OAX84681.1"/>
    <property type="molecule type" value="Genomic_DNA"/>
</dbReference>
<name>A0A1B7P6P3_9EURO</name>
<keyword evidence="4" id="KW-1185">Reference proteome</keyword>
<dbReference type="OrthoDB" id="5597238at2759"/>
<sequence length="178" mass="17276">MRAFSIFALAGLLASVSALPQENSPLSPAAKCASECGLNICCRAKCYNVPCPSEDMANKTTQCAMKCPQGSGTPEDTVAYAKCQTDCINTNFFDGSQGIPNPTETGGAGSPGSPNNSGGVSPTGSGSPTGPEGADATGTGSPTGGSSPSPSAGAAAINVQLGSSAVGIVGLLMAALAL</sequence>
<organism evidence="3 4">
    <name type="scientific">Emergomyces africanus</name>
    <dbReference type="NCBI Taxonomy" id="1955775"/>
    <lineage>
        <taxon>Eukaryota</taxon>
        <taxon>Fungi</taxon>
        <taxon>Dikarya</taxon>
        <taxon>Ascomycota</taxon>
        <taxon>Pezizomycotina</taxon>
        <taxon>Eurotiomycetes</taxon>
        <taxon>Eurotiomycetidae</taxon>
        <taxon>Onygenales</taxon>
        <taxon>Ajellomycetaceae</taxon>
        <taxon>Emergomyces</taxon>
    </lineage>
</organism>
<keyword evidence="2" id="KW-0732">Signal</keyword>
<evidence type="ECO:0000256" key="2">
    <source>
        <dbReference type="SAM" id="SignalP"/>
    </source>
</evidence>
<evidence type="ECO:0000256" key="1">
    <source>
        <dbReference type="SAM" id="MobiDB-lite"/>
    </source>
</evidence>
<feature type="region of interest" description="Disordered" evidence="1">
    <location>
        <begin position="98"/>
        <end position="154"/>
    </location>
</feature>
<dbReference type="Proteomes" id="UP000091918">
    <property type="component" value="Unassembled WGS sequence"/>
</dbReference>
<feature type="chain" id="PRO_5008598435" description="Extracellular membrane protein CFEM domain-containing protein" evidence="2">
    <location>
        <begin position="19"/>
        <end position="178"/>
    </location>
</feature>
<protein>
    <recommendedName>
        <fullName evidence="5">Extracellular membrane protein CFEM domain-containing protein</fullName>
    </recommendedName>
</protein>
<comment type="caution">
    <text evidence="3">The sequence shown here is derived from an EMBL/GenBank/DDBJ whole genome shotgun (WGS) entry which is preliminary data.</text>
</comment>